<dbReference type="Gene3D" id="2.30.30.50">
    <property type="match status" value="1"/>
</dbReference>
<name>A0ABW3VJ98_9PSEU</name>
<dbReference type="RefSeq" id="WP_013677974.1">
    <property type="nucleotide sequence ID" value="NZ_BAABKS010000029.1"/>
</dbReference>
<dbReference type="EC" id="4.2.1.84" evidence="5"/>
<comment type="function">
    <text evidence="1 5">NHase catalyzes the hydration of various nitrile compounds to the corresponding amides.</text>
</comment>
<dbReference type="GO" id="GO:0018822">
    <property type="term" value="F:nitrile hydratase activity"/>
    <property type="evidence" value="ECO:0007669"/>
    <property type="project" value="UniProtKB-EC"/>
</dbReference>
<sequence length="226" mass="25286">MDGVHDLGGRHGLGAINPEPDEPVFHYDWERSILVMFPAMAMAGAFNLDQFRSGMEQIPPAEYLQATYYEHWLHSMIHYGTEAGIIDPEDLQRRTQHYLENPQESAPKAAKPDMVATLEQLIPTGDDYRRETDAPAKYDVGDTVRVLPQVSTTHTRRAGYVRGRVGEVVAAHGAYVYPDSNALGLGEDPHHLYTVRFTSQELWGDEPGAANSVVHIDLWEPYLTSA</sequence>
<evidence type="ECO:0000259" key="6">
    <source>
        <dbReference type="Pfam" id="PF02211"/>
    </source>
</evidence>
<evidence type="ECO:0000256" key="3">
    <source>
        <dbReference type="ARBA" id="ARBA00023239"/>
    </source>
</evidence>
<evidence type="ECO:0000313" key="9">
    <source>
        <dbReference type="Proteomes" id="UP001597182"/>
    </source>
</evidence>
<evidence type="ECO:0000256" key="2">
    <source>
        <dbReference type="ARBA" id="ARBA00009098"/>
    </source>
</evidence>
<dbReference type="EMBL" id="JBHTMB010000141">
    <property type="protein sequence ID" value="MFD1234978.1"/>
    <property type="molecule type" value="Genomic_DNA"/>
</dbReference>
<dbReference type="InterPro" id="IPR042262">
    <property type="entry name" value="CN_hydtase_beta_C"/>
</dbReference>
<proteinExistence type="inferred from homology"/>
<keyword evidence="9" id="KW-1185">Reference proteome</keyword>
<dbReference type="InterPro" id="IPR003168">
    <property type="entry name" value="Nitrile_hydratase_bsu"/>
</dbReference>
<dbReference type="InterPro" id="IPR024690">
    <property type="entry name" value="CN_hydtase_beta_dom_C"/>
</dbReference>
<comment type="catalytic activity">
    <reaction evidence="4 5">
        <text>an aliphatic primary amide = an aliphatic nitrile + H2O</text>
        <dbReference type="Rhea" id="RHEA:12673"/>
        <dbReference type="ChEBI" id="CHEBI:15377"/>
        <dbReference type="ChEBI" id="CHEBI:65285"/>
        <dbReference type="ChEBI" id="CHEBI:80291"/>
        <dbReference type="EC" id="4.2.1.84"/>
    </reaction>
</comment>
<dbReference type="Proteomes" id="UP001597182">
    <property type="component" value="Unassembled WGS sequence"/>
</dbReference>
<reference evidence="9" key="1">
    <citation type="journal article" date="2019" name="Int. J. Syst. Evol. Microbiol.">
        <title>The Global Catalogue of Microorganisms (GCM) 10K type strain sequencing project: providing services to taxonomists for standard genome sequencing and annotation.</title>
        <authorList>
            <consortium name="The Broad Institute Genomics Platform"/>
            <consortium name="The Broad Institute Genome Sequencing Center for Infectious Disease"/>
            <person name="Wu L."/>
            <person name="Ma J."/>
        </authorList>
    </citation>
    <scope>NUCLEOTIDE SEQUENCE [LARGE SCALE GENOMIC DNA]</scope>
    <source>
        <strain evidence="9">CCUG 49018</strain>
    </source>
</reference>
<dbReference type="InterPro" id="IPR049054">
    <property type="entry name" value="CN_hydtase_beta-like_N"/>
</dbReference>
<dbReference type="Pfam" id="PF02211">
    <property type="entry name" value="NHase_beta_C"/>
    <property type="match status" value="1"/>
</dbReference>
<keyword evidence="3 5" id="KW-0456">Lyase</keyword>
<gene>
    <name evidence="8" type="primary">nthB</name>
    <name evidence="8" type="ORF">ACFQ34_16935</name>
</gene>
<comment type="caution">
    <text evidence="8">The sequence shown here is derived from an EMBL/GenBank/DDBJ whole genome shotgun (WGS) entry which is preliminary data.</text>
</comment>
<evidence type="ECO:0000256" key="4">
    <source>
        <dbReference type="ARBA" id="ARBA00044877"/>
    </source>
</evidence>
<dbReference type="Gene3D" id="1.10.472.20">
    <property type="entry name" value="Nitrile hydratase, beta subunit"/>
    <property type="match status" value="1"/>
</dbReference>
<protein>
    <recommendedName>
        <fullName evidence="5">Nitrile hydratase subunit beta</fullName>
        <shortName evidence="5">NHase</shortName>
        <ecNumber evidence="5">4.2.1.84</ecNumber>
    </recommendedName>
</protein>
<dbReference type="SUPFAM" id="SSF50090">
    <property type="entry name" value="Electron transport accessory proteins"/>
    <property type="match status" value="1"/>
</dbReference>
<comment type="similarity">
    <text evidence="2 5">Belongs to the nitrile hydratase subunit beta family.</text>
</comment>
<feature type="domain" description="Nitrile hydratase beta subunit-like N-terminal" evidence="7">
    <location>
        <begin position="1"/>
        <end position="110"/>
    </location>
</feature>
<evidence type="ECO:0000259" key="7">
    <source>
        <dbReference type="Pfam" id="PF21006"/>
    </source>
</evidence>
<evidence type="ECO:0000256" key="5">
    <source>
        <dbReference type="PIRNR" id="PIRNR001427"/>
    </source>
</evidence>
<dbReference type="InterPro" id="IPR008990">
    <property type="entry name" value="Elect_transpt_acc-like_dom_sf"/>
</dbReference>
<dbReference type="PIRSF" id="PIRSF001427">
    <property type="entry name" value="NHase_beta"/>
    <property type="match status" value="1"/>
</dbReference>
<evidence type="ECO:0000256" key="1">
    <source>
        <dbReference type="ARBA" id="ARBA00004042"/>
    </source>
</evidence>
<evidence type="ECO:0000313" key="8">
    <source>
        <dbReference type="EMBL" id="MFD1234978.1"/>
    </source>
</evidence>
<dbReference type="Pfam" id="PF21006">
    <property type="entry name" value="NHase_beta_N"/>
    <property type="match status" value="1"/>
</dbReference>
<accession>A0ABW3VJ98</accession>
<organism evidence="8 9">
    <name type="scientific">Pseudonocardia benzenivorans</name>
    <dbReference type="NCBI Taxonomy" id="228005"/>
    <lineage>
        <taxon>Bacteria</taxon>
        <taxon>Bacillati</taxon>
        <taxon>Actinomycetota</taxon>
        <taxon>Actinomycetes</taxon>
        <taxon>Pseudonocardiales</taxon>
        <taxon>Pseudonocardiaceae</taxon>
        <taxon>Pseudonocardia</taxon>
    </lineage>
</organism>
<dbReference type="NCBIfam" id="TIGR03888">
    <property type="entry name" value="nitrile_beta"/>
    <property type="match status" value="1"/>
</dbReference>
<feature type="domain" description="Nitrile hydratase beta subunit" evidence="6">
    <location>
        <begin position="129"/>
        <end position="224"/>
    </location>
</feature>